<keyword evidence="2" id="KW-1185">Reference proteome</keyword>
<accession>A0ABR8UHF6</accession>
<name>A0ABR8UHF6_9GAMM</name>
<organism evidence="1 2">
    <name type="scientific">Luteimonas colneyensis</name>
    <dbReference type="NCBI Taxonomy" id="2762230"/>
    <lineage>
        <taxon>Bacteria</taxon>
        <taxon>Pseudomonadati</taxon>
        <taxon>Pseudomonadota</taxon>
        <taxon>Gammaproteobacteria</taxon>
        <taxon>Lysobacterales</taxon>
        <taxon>Lysobacteraceae</taxon>
        <taxon>Luteimonas</taxon>
    </lineage>
</organism>
<evidence type="ECO:0000313" key="2">
    <source>
        <dbReference type="Proteomes" id="UP000647183"/>
    </source>
</evidence>
<dbReference type="EMBL" id="JACSQJ010000001">
    <property type="protein sequence ID" value="MBD7987094.1"/>
    <property type="molecule type" value="Genomic_DNA"/>
</dbReference>
<protein>
    <recommendedName>
        <fullName evidence="3">DUF2845 domain-containing protein</fullName>
    </recommendedName>
</protein>
<evidence type="ECO:0000313" key="1">
    <source>
        <dbReference type="EMBL" id="MBD7987094.1"/>
    </source>
</evidence>
<dbReference type="Proteomes" id="UP000647183">
    <property type="component" value="Unassembled WGS sequence"/>
</dbReference>
<evidence type="ECO:0008006" key="3">
    <source>
        <dbReference type="Google" id="ProtNLM"/>
    </source>
</evidence>
<comment type="caution">
    <text evidence="1">The sequence shown here is derived from an EMBL/GenBank/DDBJ whole genome shotgun (WGS) entry which is preliminary data.</text>
</comment>
<reference evidence="1 2" key="1">
    <citation type="submission" date="2020-08" db="EMBL/GenBank/DDBJ databases">
        <title>A Genomic Blueprint of the Chicken Gut Microbiome.</title>
        <authorList>
            <person name="Gilroy R."/>
            <person name="Ravi A."/>
            <person name="Getino M."/>
            <person name="Pursley I."/>
            <person name="Horton D.L."/>
            <person name="Alikhan N.-F."/>
            <person name="Baker D."/>
            <person name="Gharbi K."/>
            <person name="Hall N."/>
            <person name="Watson M."/>
            <person name="Adriaenssens E.M."/>
            <person name="Foster-Nyarko E."/>
            <person name="Jarju S."/>
            <person name="Secka A."/>
            <person name="Antonio M."/>
            <person name="Oren A."/>
            <person name="Chaudhuri R."/>
            <person name="La Ragione R.M."/>
            <person name="Hildebrand F."/>
            <person name="Pallen M.J."/>
        </authorList>
    </citation>
    <scope>NUCLEOTIDE SEQUENCE [LARGE SCALE GENOMIC DNA]</scope>
    <source>
        <strain evidence="1 2">Sa2BVA3</strain>
    </source>
</reference>
<proteinExistence type="predicted"/>
<gene>
    <name evidence="1" type="ORF">H9645_03540</name>
</gene>
<sequence length="81" mass="9309">MHGFRSAFRDWVAEETQHPGEVAESDSGAVLIQKGGKPDRIVNLEKSRGAVIGERWQYYLRDKQVNFKVHDGRVSRVDEIR</sequence>
<dbReference type="RefSeq" id="WP_191728312.1">
    <property type="nucleotide sequence ID" value="NZ_JACSQJ010000001.1"/>
</dbReference>